<dbReference type="EMBL" id="JAACNO010000467">
    <property type="protein sequence ID" value="KAF4147446.1"/>
    <property type="molecule type" value="Genomic_DNA"/>
</dbReference>
<sequence>RTSCFNAALQSAHTTTVVLCPDSLRRCSHHAHSVRDHRPLVRAFISLDASTDAVVRSVSRIAVHAAGVFRRPQSFVRCRAPSNGPVNSRSLSTLQESSSDLRPLFVVVTQAAGPSTVVRSFCVPACCGECTRSVWICEALWLQVSAAATTHAIDCSPGSTLLSFVSLAAIGQRIRPSPQVQVARRAATTSAPVPVLA</sequence>
<gene>
    <name evidence="1" type="ORF">GN958_ATG03363</name>
</gene>
<feature type="non-terminal residue" evidence="1">
    <location>
        <position position="197"/>
    </location>
</feature>
<feature type="non-terminal residue" evidence="1">
    <location>
        <position position="1"/>
    </location>
</feature>
<evidence type="ECO:0000313" key="1">
    <source>
        <dbReference type="EMBL" id="KAF4147446.1"/>
    </source>
</evidence>
<dbReference type="AlphaFoldDB" id="A0A8S9V1X1"/>
<protein>
    <submittedName>
        <fullName evidence="1">Uncharacterized protein</fullName>
    </submittedName>
</protein>
<comment type="caution">
    <text evidence="1">The sequence shown here is derived from an EMBL/GenBank/DDBJ whole genome shotgun (WGS) entry which is preliminary data.</text>
</comment>
<name>A0A8S9V1X1_PHYIN</name>
<dbReference type="Proteomes" id="UP000704712">
    <property type="component" value="Unassembled WGS sequence"/>
</dbReference>
<evidence type="ECO:0000313" key="2">
    <source>
        <dbReference type="Proteomes" id="UP000704712"/>
    </source>
</evidence>
<proteinExistence type="predicted"/>
<accession>A0A8S9V1X1</accession>
<organism evidence="1 2">
    <name type="scientific">Phytophthora infestans</name>
    <name type="common">Potato late blight agent</name>
    <name type="synonym">Botrytis infestans</name>
    <dbReference type="NCBI Taxonomy" id="4787"/>
    <lineage>
        <taxon>Eukaryota</taxon>
        <taxon>Sar</taxon>
        <taxon>Stramenopiles</taxon>
        <taxon>Oomycota</taxon>
        <taxon>Peronosporomycetes</taxon>
        <taxon>Peronosporales</taxon>
        <taxon>Peronosporaceae</taxon>
        <taxon>Phytophthora</taxon>
    </lineage>
</organism>
<reference evidence="1" key="1">
    <citation type="submission" date="2020-03" db="EMBL/GenBank/DDBJ databases">
        <title>Hybrid Assembly of Korean Phytophthora infestans isolates.</title>
        <authorList>
            <person name="Prokchorchik M."/>
            <person name="Lee Y."/>
            <person name="Seo J."/>
            <person name="Cho J.-H."/>
            <person name="Park Y.-E."/>
            <person name="Jang D.-C."/>
            <person name="Im J.-S."/>
            <person name="Choi J.-G."/>
            <person name="Park H.-J."/>
            <person name="Lee G.-B."/>
            <person name="Lee Y.-G."/>
            <person name="Hong S.-Y."/>
            <person name="Cho K."/>
            <person name="Sohn K.H."/>
        </authorList>
    </citation>
    <scope>NUCLEOTIDE SEQUENCE</scope>
    <source>
        <strain evidence="1">KR_2_A2</strain>
    </source>
</reference>